<evidence type="ECO:0000313" key="2">
    <source>
        <dbReference type="EMBL" id="EFE71460.2"/>
    </source>
</evidence>
<organism evidence="2 3">
    <name type="scientific">Streptomyces viridosporus (strain ATCC 14672 / DSM 40746 / JCM 4963 / KCTC 9882 / NRRL B-12104 / FH 1290)</name>
    <name type="common">Streptomyces ghanaensis</name>
    <dbReference type="NCBI Taxonomy" id="566461"/>
    <lineage>
        <taxon>Bacteria</taxon>
        <taxon>Bacillati</taxon>
        <taxon>Actinomycetota</taxon>
        <taxon>Actinomycetes</taxon>
        <taxon>Kitasatosporales</taxon>
        <taxon>Streptomycetaceae</taxon>
        <taxon>Streptomyces</taxon>
    </lineage>
</organism>
<feature type="region of interest" description="Disordered" evidence="1">
    <location>
        <begin position="27"/>
        <end position="46"/>
    </location>
</feature>
<sequence>MRVSAYWGLSAGGRVTPECERMHQAPLSGSDRCVAPGSHPARGSTSVEFRTVSGPAFPPKPRQALLAPVSDALPLYPRQTKNLLVPYSPKKLGSFQPRQKDTRLVPAPAPPTARVGRLRSPGRFPARDP</sequence>
<reference evidence="3" key="1">
    <citation type="submission" date="2008-12" db="EMBL/GenBank/DDBJ databases">
        <title>Annotation of Streptomyces ghanaensis ATCC 14672.</title>
        <authorList>
            <consortium name="The Broad Institute Genome Sequencing Platform"/>
            <consortium name="Broad Institute Microbial Sequencing Center"/>
            <person name="Fischbach M."/>
            <person name="Ward D."/>
            <person name="Young S."/>
            <person name="Kodira C.D."/>
            <person name="Zeng Q."/>
            <person name="Koehrsen M."/>
            <person name="Godfrey P."/>
            <person name="Alvarado L."/>
            <person name="Berlin A.M."/>
            <person name="Borenstein D."/>
            <person name="Chen Z."/>
            <person name="Engels R."/>
            <person name="Freedman E."/>
            <person name="Gellesch M."/>
            <person name="Goldberg J."/>
            <person name="Griggs A."/>
            <person name="Gujja S."/>
            <person name="Heiman D.I."/>
            <person name="Hepburn T.A."/>
            <person name="Howarth C."/>
            <person name="Jen D."/>
            <person name="Larson L."/>
            <person name="Lewis B."/>
            <person name="Mehta T."/>
            <person name="Park D."/>
            <person name="Pearson M."/>
            <person name="Roberts A."/>
            <person name="Saif S."/>
            <person name="Shea T.D."/>
            <person name="Shenoy N."/>
            <person name="Sisk P."/>
            <person name="Stolte C."/>
            <person name="Sykes S.N."/>
            <person name="Walk T."/>
            <person name="White J."/>
            <person name="Yandava C."/>
            <person name="Straight P."/>
            <person name="Clardy J."/>
            <person name="Hung D."/>
            <person name="Kolter R."/>
            <person name="Mekalanos J."/>
            <person name="Walker S."/>
            <person name="Walsh C.T."/>
            <person name="Wieland B.L.C."/>
            <person name="Ilzarbe M."/>
            <person name="Galagan J."/>
            <person name="Nusbaum C."/>
            <person name="Birren B."/>
        </authorList>
    </citation>
    <scope>NUCLEOTIDE SEQUENCE [LARGE SCALE GENOMIC DNA]</scope>
    <source>
        <strain evidence="3">ATCC 14672 / DSM 40746 / JCM 4963 / KCTC 9882 / NRRL B-12104 / FH 1290</strain>
    </source>
</reference>
<dbReference type="Proteomes" id="UP000003824">
    <property type="component" value="Unassembled WGS sequence"/>
</dbReference>
<gene>
    <name evidence="2" type="ORF">SSFG_06698</name>
</gene>
<evidence type="ECO:0000256" key="1">
    <source>
        <dbReference type="SAM" id="MobiDB-lite"/>
    </source>
</evidence>
<feature type="region of interest" description="Disordered" evidence="1">
    <location>
        <begin position="88"/>
        <end position="129"/>
    </location>
</feature>
<accession>D6A2M2</accession>
<dbReference type="AlphaFoldDB" id="D6A2M2"/>
<dbReference type="EMBL" id="DS999641">
    <property type="protein sequence ID" value="EFE71460.2"/>
    <property type="molecule type" value="Genomic_DNA"/>
</dbReference>
<protein>
    <submittedName>
        <fullName evidence="2">Predicted protein</fullName>
    </submittedName>
</protein>
<name>D6A2M2_STRV1</name>
<proteinExistence type="predicted"/>
<evidence type="ECO:0000313" key="3">
    <source>
        <dbReference type="Proteomes" id="UP000003824"/>
    </source>
</evidence>